<dbReference type="EMBL" id="CAJVCH010570689">
    <property type="protein sequence ID" value="CAG7835604.1"/>
    <property type="molecule type" value="Genomic_DNA"/>
</dbReference>
<keyword evidence="1" id="KW-0732">Signal</keyword>
<reference evidence="2" key="1">
    <citation type="submission" date="2021-06" db="EMBL/GenBank/DDBJ databases">
        <authorList>
            <person name="Hodson N. C."/>
            <person name="Mongue J. A."/>
            <person name="Jaron S. K."/>
        </authorList>
    </citation>
    <scope>NUCLEOTIDE SEQUENCE</scope>
</reference>
<protein>
    <submittedName>
        <fullName evidence="2">Uncharacterized protein</fullName>
    </submittedName>
</protein>
<dbReference type="AlphaFoldDB" id="A0A8J2PWC7"/>
<name>A0A8J2PWC7_9HEXA</name>
<gene>
    <name evidence="2" type="ORF">AFUS01_LOCUS44951</name>
</gene>
<evidence type="ECO:0000313" key="3">
    <source>
        <dbReference type="Proteomes" id="UP000708208"/>
    </source>
</evidence>
<feature type="signal peptide" evidence="1">
    <location>
        <begin position="1"/>
        <end position="20"/>
    </location>
</feature>
<proteinExistence type="predicted"/>
<feature type="chain" id="PRO_5035281049" evidence="1">
    <location>
        <begin position="21"/>
        <end position="604"/>
    </location>
</feature>
<dbReference type="Proteomes" id="UP000708208">
    <property type="component" value="Unassembled WGS sequence"/>
</dbReference>
<evidence type="ECO:0000256" key="1">
    <source>
        <dbReference type="SAM" id="SignalP"/>
    </source>
</evidence>
<organism evidence="2 3">
    <name type="scientific">Allacma fusca</name>
    <dbReference type="NCBI Taxonomy" id="39272"/>
    <lineage>
        <taxon>Eukaryota</taxon>
        <taxon>Metazoa</taxon>
        <taxon>Ecdysozoa</taxon>
        <taxon>Arthropoda</taxon>
        <taxon>Hexapoda</taxon>
        <taxon>Collembola</taxon>
        <taxon>Symphypleona</taxon>
        <taxon>Sminthuridae</taxon>
        <taxon>Allacma</taxon>
    </lineage>
</organism>
<keyword evidence="3" id="KW-1185">Reference proteome</keyword>
<sequence length="604" mass="67940">MRFRFCHVLTVLILLTEVLSYRPAPTKTKISKVGKQPQAQISGDYVVTEEVVEEVDIIDGNGGDYVVQEEVVYVTEDDPGYESGTVTEVVYVDDETGVIDEETHVISVDRDKGQQGREVIILDGTEVIIDDIGGSDDVIVVVDGEYDYGSNGEEEEIVLIIDDDNSGAPRDTIWYTSSTPFPYWTSPPQTYPPWTYPTTTPAPFTYPPWTYPTTTPAPLTYPPWTYPPTTPAPLTYPPWTYPPTTPAPLTYPPWTYPPTTPAPLTYPPWTYPPTTPPPLTYPPWTYPPTTPAPLTYPPWTYPPTTPPPLTYPPWTYPPTTPPPLTYPPWTYPPTTPAPLTYPPWTYPPTQIPWTYPPNPNPISTTNPTSNSSCGCTMIINNNNYNYYNQGGLPGHSGNHTHVTTTVIHKYPQGRPTVKPGTRNGRKIIKRVGNKQRIINTGNGARRRLMTRKILPRNLGVASGTGNVQVFRVLNAANNKKQLVKNLRKRPMQVFKVRPASTSRNNTVTWKVVPRWQAQRMQKLGSGVKIGQVQQRRVVTPGVRKANQRLQTNKRLRFNNKVMRMNKKTGNNYGLQDLDLGLQNKLVKRKVASANSTPRFVRKFN</sequence>
<accession>A0A8J2PWC7</accession>
<evidence type="ECO:0000313" key="2">
    <source>
        <dbReference type="EMBL" id="CAG7835604.1"/>
    </source>
</evidence>
<comment type="caution">
    <text evidence="2">The sequence shown here is derived from an EMBL/GenBank/DDBJ whole genome shotgun (WGS) entry which is preliminary data.</text>
</comment>